<keyword evidence="2" id="KW-0143">Chaperone</keyword>
<gene>
    <name evidence="4" type="ORF">Q9L58_007393</name>
</gene>
<dbReference type="EMBL" id="JBBBZM010000116">
    <property type="protein sequence ID" value="KAL0633724.1"/>
    <property type="molecule type" value="Genomic_DNA"/>
</dbReference>
<accession>A0ABR3GCR0</accession>
<evidence type="ECO:0000313" key="4">
    <source>
        <dbReference type="EMBL" id="KAL0633724.1"/>
    </source>
</evidence>
<sequence length="119" mass="13747">MSIPNEALQKLMQEIEARAILSQQQLQIVKGQIGAKQRDIRLLQLTSRELDTLPESTKVYEGVGKMFVLEELPVVQGRLENEKKSIEGDIKDLEKKFRYFETTFEKAQDNLNQILNQGR</sequence>
<dbReference type="Pfam" id="PF01920">
    <property type="entry name" value="Prefoldin_2"/>
    <property type="match status" value="1"/>
</dbReference>
<dbReference type="PANTHER" id="PTHR20903:SF0">
    <property type="entry name" value="PREFOLDIN SUBUNIT 1"/>
    <property type="match status" value="1"/>
</dbReference>
<protein>
    <recommendedName>
        <fullName evidence="6">Prefoldin subunit 1</fullName>
    </recommendedName>
</protein>
<evidence type="ECO:0000256" key="3">
    <source>
        <dbReference type="SAM" id="Coils"/>
    </source>
</evidence>
<reference evidence="4 5" key="1">
    <citation type="submission" date="2024-02" db="EMBL/GenBank/DDBJ databases">
        <title>Discinaceae phylogenomics.</title>
        <authorList>
            <person name="Dirks A.C."/>
            <person name="James T.Y."/>
        </authorList>
    </citation>
    <scope>NUCLEOTIDE SEQUENCE [LARGE SCALE GENOMIC DNA]</scope>
    <source>
        <strain evidence="4 5">ACD0624</strain>
    </source>
</reference>
<dbReference type="SUPFAM" id="SSF46579">
    <property type="entry name" value="Prefoldin"/>
    <property type="match status" value="1"/>
</dbReference>
<dbReference type="InterPro" id="IPR009053">
    <property type="entry name" value="Prefoldin"/>
</dbReference>
<name>A0ABR3GCR0_9PEZI</name>
<evidence type="ECO:0000313" key="5">
    <source>
        <dbReference type="Proteomes" id="UP001447188"/>
    </source>
</evidence>
<evidence type="ECO:0000256" key="2">
    <source>
        <dbReference type="ARBA" id="ARBA00023186"/>
    </source>
</evidence>
<dbReference type="Gene3D" id="1.10.287.370">
    <property type="match status" value="1"/>
</dbReference>
<comment type="caution">
    <text evidence="4">The sequence shown here is derived from an EMBL/GenBank/DDBJ whole genome shotgun (WGS) entry which is preliminary data.</text>
</comment>
<keyword evidence="5" id="KW-1185">Reference proteome</keyword>
<evidence type="ECO:0008006" key="6">
    <source>
        <dbReference type="Google" id="ProtNLM"/>
    </source>
</evidence>
<evidence type="ECO:0000256" key="1">
    <source>
        <dbReference type="ARBA" id="ARBA00008045"/>
    </source>
</evidence>
<dbReference type="CDD" id="cd23164">
    <property type="entry name" value="Prefoldin_1"/>
    <property type="match status" value="1"/>
</dbReference>
<keyword evidence="3" id="KW-0175">Coiled coil</keyword>
<dbReference type="PANTHER" id="PTHR20903">
    <property type="entry name" value="PREFOLDIN SUBUNIT 1-RELATED"/>
    <property type="match status" value="1"/>
</dbReference>
<dbReference type="InterPro" id="IPR002777">
    <property type="entry name" value="PFD_beta-like"/>
</dbReference>
<comment type="similarity">
    <text evidence="1">Belongs to the prefoldin subunit beta family.</text>
</comment>
<feature type="coiled-coil region" evidence="3">
    <location>
        <begin position="76"/>
        <end position="110"/>
    </location>
</feature>
<organism evidence="4 5">
    <name type="scientific">Discina gigas</name>
    <dbReference type="NCBI Taxonomy" id="1032678"/>
    <lineage>
        <taxon>Eukaryota</taxon>
        <taxon>Fungi</taxon>
        <taxon>Dikarya</taxon>
        <taxon>Ascomycota</taxon>
        <taxon>Pezizomycotina</taxon>
        <taxon>Pezizomycetes</taxon>
        <taxon>Pezizales</taxon>
        <taxon>Discinaceae</taxon>
        <taxon>Discina</taxon>
    </lineage>
</organism>
<proteinExistence type="inferred from homology"/>
<dbReference type="Proteomes" id="UP001447188">
    <property type="component" value="Unassembled WGS sequence"/>
</dbReference>